<dbReference type="InterPro" id="IPR014248">
    <property type="entry name" value="Spore_coat_assembly_SafA"/>
</dbReference>
<feature type="compositionally biased region" description="Polar residues" evidence="1">
    <location>
        <begin position="569"/>
        <end position="609"/>
    </location>
</feature>
<feature type="compositionally biased region" description="Polar residues" evidence="1">
    <location>
        <begin position="457"/>
        <end position="489"/>
    </location>
</feature>
<dbReference type="PANTHER" id="PTHR33734">
    <property type="entry name" value="LYSM DOMAIN-CONTAINING GPI-ANCHORED PROTEIN 2"/>
    <property type="match status" value="1"/>
</dbReference>
<feature type="domain" description="LysM" evidence="3">
    <location>
        <begin position="2"/>
        <end position="47"/>
    </location>
</feature>
<reference evidence="4 5" key="1">
    <citation type="submission" date="2018-08" db="EMBL/GenBank/DDBJ databases">
        <title>Bacillus jemisoniae sp. nov., Bacillus chryseoplanitiae sp. nov., Bacillus resnikiae sp. nov., and Bacillus frankliniae sp. nov., isolated from Viking spacecraft and associated surfaces.</title>
        <authorList>
            <person name="Seuylemezian A."/>
            <person name="Vaishampayan P."/>
        </authorList>
    </citation>
    <scope>NUCLEOTIDE SEQUENCE [LARGE SCALE GENOMIC DNA]</scope>
    <source>
        <strain evidence="4 5">MA001</strain>
    </source>
</reference>
<dbReference type="InterPro" id="IPR001387">
    <property type="entry name" value="Cro/C1-type_HTH"/>
</dbReference>
<dbReference type="InterPro" id="IPR036779">
    <property type="entry name" value="LysM_dom_sf"/>
</dbReference>
<keyword evidence="5" id="KW-1185">Reference proteome</keyword>
<dbReference type="NCBIfam" id="TIGR02899">
    <property type="entry name" value="spore_safA"/>
    <property type="match status" value="1"/>
</dbReference>
<feature type="compositionally biased region" description="Polar residues" evidence="1">
    <location>
        <begin position="548"/>
        <end position="562"/>
    </location>
</feature>
<dbReference type="Gene3D" id="3.10.350.10">
    <property type="entry name" value="LysM domain"/>
    <property type="match status" value="1"/>
</dbReference>
<evidence type="ECO:0000259" key="3">
    <source>
        <dbReference type="PROSITE" id="PS51782"/>
    </source>
</evidence>
<dbReference type="GO" id="GO:0008932">
    <property type="term" value="F:lytic endotransglycosylase activity"/>
    <property type="evidence" value="ECO:0007669"/>
    <property type="project" value="TreeGrafter"/>
</dbReference>
<feature type="non-terminal residue" evidence="4">
    <location>
        <position position="609"/>
    </location>
</feature>
<feature type="compositionally biased region" description="Low complexity" evidence="1">
    <location>
        <begin position="406"/>
        <end position="418"/>
    </location>
</feature>
<dbReference type="SMART" id="SM00257">
    <property type="entry name" value="LysM"/>
    <property type="match status" value="1"/>
</dbReference>
<feature type="compositionally biased region" description="Polar residues" evidence="1">
    <location>
        <begin position="498"/>
        <end position="513"/>
    </location>
</feature>
<feature type="compositionally biased region" description="Polar residues" evidence="1">
    <location>
        <begin position="395"/>
        <end position="405"/>
    </location>
</feature>
<comment type="caution">
    <text evidence="4">The sequence shown here is derived from an EMBL/GenBank/DDBJ whole genome shotgun (WGS) entry which is preliminary data.</text>
</comment>
<dbReference type="Pfam" id="PF01476">
    <property type="entry name" value="LysM"/>
    <property type="match status" value="1"/>
</dbReference>
<dbReference type="PROSITE" id="PS51782">
    <property type="entry name" value="LYSM"/>
    <property type="match status" value="1"/>
</dbReference>
<evidence type="ECO:0000256" key="1">
    <source>
        <dbReference type="SAM" id="MobiDB-lite"/>
    </source>
</evidence>
<proteinExistence type="predicted"/>
<feature type="compositionally biased region" description="Low complexity" evidence="1">
    <location>
        <begin position="333"/>
        <end position="347"/>
    </location>
</feature>
<accession>A0A398BF38</accession>
<organism evidence="4 5">
    <name type="scientific">Peribacillus asahii</name>
    <dbReference type="NCBI Taxonomy" id="228899"/>
    <lineage>
        <taxon>Bacteria</taxon>
        <taxon>Bacillati</taxon>
        <taxon>Bacillota</taxon>
        <taxon>Bacilli</taxon>
        <taxon>Bacillales</taxon>
        <taxon>Bacillaceae</taxon>
        <taxon>Peribacillus</taxon>
    </lineage>
</organism>
<sequence length="609" mass="66784">MKIHIVQKGDTLWKLAKKYGVSFEELKKLNTQLSNPDLLMPGMKLKIPGSAGNVKKEAVKPSQIVHKGVKEAQIPSAPPQVSKEEEQPIMQLKPKEEKQPIMQPKPVEKEKPVVVQEEVPIPEPVILQEDMANNYTLSMKEMQVTPVPEAKEEVKIPEAPKPPEIPQAPPVQIESMVQQPIETCIPVTPILPGTGFCYPPPPPIPQQWMQGQCEEGQMNPQVYEESPDVLGEFAIQAPVNANGVAGASMPGMMQIPTFNPYSGGFPQQPAQQYDGYESMNMQPSAQSYVQPAYQEEAEDCGCSKGTIGTYGPDKGKNPYPQAVYPQPNFSNASYQQPQNYSSYQQPLPGTPYQPPFGGTQVQPTYQEESEDCGCSKGSIGTYGPDKGKNPYPQAVYTQPSFSDATYQQPQNYSPYQQPLPGTPYQPPFTVAQTQPSYQQPGEQVEPPSQPSFGGMQMQPSYQQSDEQAESPSQPSFGGTQMQPSYQQPGEQAEPPSQPSFGGTQMQPSYQQSDEQAESPYQPPFGGTQVQPSYQQPGTQAPPLYQPSFAGTQAQPSYQQSDKQAPPSYQPSFAGTQAQPSYQQQPGTQGSLSYQPSFGGTQVQPPYQQQ</sequence>
<dbReference type="PANTHER" id="PTHR33734:SF34">
    <property type="entry name" value="SPOIVD-ASSOCIATED FACTOR A"/>
    <property type="match status" value="1"/>
</dbReference>
<evidence type="ECO:0000313" key="5">
    <source>
        <dbReference type="Proteomes" id="UP000266016"/>
    </source>
</evidence>
<feature type="domain" description="HTH cro/C1-type" evidence="2">
    <location>
        <begin position="10"/>
        <end position="26"/>
    </location>
</feature>
<name>A0A398BF38_9BACI</name>
<dbReference type="CDD" id="cd00118">
    <property type="entry name" value="LysM"/>
    <property type="match status" value="1"/>
</dbReference>
<dbReference type="Proteomes" id="UP000266016">
    <property type="component" value="Unassembled WGS sequence"/>
</dbReference>
<protein>
    <submittedName>
        <fullName evidence="4">LysM peptidoglycan-binding domain-containing protein</fullName>
    </submittedName>
</protein>
<feature type="compositionally biased region" description="Polar residues" evidence="1">
    <location>
        <begin position="430"/>
        <end position="441"/>
    </location>
</feature>
<dbReference type="AlphaFoldDB" id="A0A398BF38"/>
<gene>
    <name evidence="4" type="ORF">D1953_04895</name>
</gene>
<evidence type="ECO:0000259" key="2">
    <source>
        <dbReference type="PROSITE" id="PS50943"/>
    </source>
</evidence>
<feature type="compositionally biased region" description="Polar residues" evidence="1">
    <location>
        <begin position="527"/>
        <end position="538"/>
    </location>
</feature>
<evidence type="ECO:0000313" key="4">
    <source>
        <dbReference type="EMBL" id="RID88194.1"/>
    </source>
</evidence>
<dbReference type="InterPro" id="IPR018392">
    <property type="entry name" value="LysM"/>
</dbReference>
<dbReference type="SUPFAM" id="SSF54106">
    <property type="entry name" value="LysM domain"/>
    <property type="match status" value="1"/>
</dbReference>
<feature type="region of interest" description="Disordered" evidence="1">
    <location>
        <begin position="311"/>
        <end position="609"/>
    </location>
</feature>
<dbReference type="EMBL" id="QWVS01000009">
    <property type="protein sequence ID" value="RID88194.1"/>
    <property type="molecule type" value="Genomic_DNA"/>
</dbReference>
<dbReference type="PROSITE" id="PS50943">
    <property type="entry name" value="HTH_CROC1"/>
    <property type="match status" value="1"/>
</dbReference>